<feature type="non-terminal residue" evidence="1">
    <location>
        <position position="1081"/>
    </location>
</feature>
<dbReference type="GO" id="GO:0006974">
    <property type="term" value="P:DNA damage response"/>
    <property type="evidence" value="ECO:0007669"/>
    <property type="project" value="InterPro"/>
</dbReference>
<dbReference type="InterPro" id="IPR038980">
    <property type="entry name" value="ATM_plant"/>
</dbReference>
<sequence length="1081" mass="122587">MMKPMGNFLKIDMVLKHIEELISSSSETSPWNEVRNLTNRLNYLLILAKSLPVSKDVTLEMPVLLELIPMQFQNSLLQIIKTKEHAKLSHFSSSFSASAMCQKSLSSFSCSANSDSDDDSFDVTQGKFDDSFETGDFEELIESRDLSLEALNEKDKALLSLIEYLARSYEITSIADPNLDLENFPFTNCVKLIYNLVESNKTSDKIILDPLRTWSLFSVNNDDVRMSINADDKRLSKLPNLLTSPYHRMRMKVVENAELSKDFLEDEKRCRVSSFLLCLVEVANSSDALEPQALFAIISSVKVNNIDINIVKTALSRIVLPSNVQLDSYLDFHMTYILNQWLKDKHPLDEFPYLLFDKKDFISFVQHYRTQIILSLFALDEGITELEKLSDILHEEVKILLRSSFPHLMASLFPYLVISVISNERIMEKFSKTKISIATRKWKFLENVLDQDCLTSHIKDDIGEVVLNLLRMTYDSNLWNEEEVNIPSSHYCFDSETILFILNRSHDVFFKDQISLLHLLCCRKSGIHSILDGLLRDVASSMAMKSHPKCCDLLYDMIIVCLNDPSSVTILISTLPSIIISLYSLHSINVVWNYAQKVLVLIFNSDSEEVRKLIASMAPFTSKSDDNKLSELHTRQQRLKDVYQKNLCLKQSIEIFLAISNDDVTSFDIENILHLLSEKHLEICELYSSHSQNGLNLAHQLIFKIVEIVGNTKDDKNRISGLEIIGRLGPVPLGSSVFLISSNDCLRGDLGMLSDILNYLNRQTFSSHYEIVDTCQRTLRQILAMKEVYIALTTKINDKALILDLLPFLPARKPRSVTRLNEDLSLVEFESKISNELLWIEKCNFESWLKNLTVSLIEAGCGSDIFNHLIPICKLDVKFCDFTKEKKIDDSHTHLQRNASESHIIKSCLRTIIKAINFLRTQEPPISFSNRTAVTSWDRNLWVDVEFPLLSKAAFMCGAFYSSILFGEIACGTILETSLAPASQNQIRYLPPLQRIANSSEGRDISHLLLKASNALGDSEGVEGCGGLSSITDGVVQSTLSLHRGHEAQALYLCDAIKSDKCLADNLKNVGMFHTLFKITQ</sequence>
<accession>A0A5N5TMT6</accession>
<keyword evidence="1" id="KW-0418">Kinase</keyword>
<dbReference type="PANTHER" id="PTHR37079:SF4">
    <property type="entry name" value="SERINE_THREONINE-PROTEIN KINASE ATM"/>
    <property type="match status" value="1"/>
</dbReference>
<keyword evidence="1" id="KW-0808">Transferase</keyword>
<dbReference type="EMBL" id="SEYY01000333">
    <property type="protein sequence ID" value="KAB7507459.1"/>
    <property type="molecule type" value="Genomic_DNA"/>
</dbReference>
<protein>
    <submittedName>
        <fullName evidence="1">Serine-protein kinase ATM</fullName>
    </submittedName>
</protein>
<dbReference type="AlphaFoldDB" id="A0A5N5TMT6"/>
<gene>
    <name evidence="1" type="primary">ATM_0</name>
    <name evidence="1" type="ORF">Anas_07112</name>
</gene>
<dbReference type="Proteomes" id="UP000326759">
    <property type="component" value="Unassembled WGS sequence"/>
</dbReference>
<dbReference type="GO" id="GO:0004674">
    <property type="term" value="F:protein serine/threonine kinase activity"/>
    <property type="evidence" value="ECO:0007669"/>
    <property type="project" value="InterPro"/>
</dbReference>
<name>A0A5N5TMT6_9CRUS</name>
<dbReference type="PANTHER" id="PTHR37079">
    <property type="entry name" value="SERINE/THREONINE-PROTEIN KINASE ATM"/>
    <property type="match status" value="1"/>
</dbReference>
<proteinExistence type="predicted"/>
<comment type="caution">
    <text evidence="1">The sequence shown here is derived from an EMBL/GenBank/DDBJ whole genome shotgun (WGS) entry which is preliminary data.</text>
</comment>
<evidence type="ECO:0000313" key="2">
    <source>
        <dbReference type="Proteomes" id="UP000326759"/>
    </source>
</evidence>
<dbReference type="OrthoDB" id="10448493at2759"/>
<evidence type="ECO:0000313" key="1">
    <source>
        <dbReference type="EMBL" id="KAB7507459.1"/>
    </source>
</evidence>
<keyword evidence="2" id="KW-1185">Reference proteome</keyword>
<reference evidence="1 2" key="1">
    <citation type="journal article" date="2019" name="PLoS Biol.">
        <title>Sex chromosomes control vertical transmission of feminizing Wolbachia symbionts in an isopod.</title>
        <authorList>
            <person name="Becking T."/>
            <person name="Chebbi M.A."/>
            <person name="Giraud I."/>
            <person name="Moumen B."/>
            <person name="Laverre T."/>
            <person name="Caubet Y."/>
            <person name="Peccoud J."/>
            <person name="Gilbert C."/>
            <person name="Cordaux R."/>
        </authorList>
    </citation>
    <scope>NUCLEOTIDE SEQUENCE [LARGE SCALE GENOMIC DNA]</scope>
    <source>
        <strain evidence="1">ANa2</strain>
        <tissue evidence="1">Whole body excluding digestive tract and cuticle</tissue>
    </source>
</reference>
<organism evidence="1 2">
    <name type="scientific">Armadillidium nasatum</name>
    <dbReference type="NCBI Taxonomy" id="96803"/>
    <lineage>
        <taxon>Eukaryota</taxon>
        <taxon>Metazoa</taxon>
        <taxon>Ecdysozoa</taxon>
        <taxon>Arthropoda</taxon>
        <taxon>Crustacea</taxon>
        <taxon>Multicrustacea</taxon>
        <taxon>Malacostraca</taxon>
        <taxon>Eumalacostraca</taxon>
        <taxon>Peracarida</taxon>
        <taxon>Isopoda</taxon>
        <taxon>Oniscidea</taxon>
        <taxon>Crinocheta</taxon>
        <taxon>Armadillidiidae</taxon>
        <taxon>Armadillidium</taxon>
    </lineage>
</organism>